<name>A0A1G1XTP3_9BACT</name>
<evidence type="ECO:0000313" key="3">
    <source>
        <dbReference type="EMBL" id="OGY43423.1"/>
    </source>
</evidence>
<evidence type="ECO:0000256" key="1">
    <source>
        <dbReference type="SAM" id="MobiDB-lite"/>
    </source>
</evidence>
<organism evidence="3 4">
    <name type="scientific">Candidatus Buchananbacteria bacterium RIFCSPHIGHO2_01_FULL_39_14</name>
    <dbReference type="NCBI Taxonomy" id="1797532"/>
    <lineage>
        <taxon>Bacteria</taxon>
        <taxon>Candidatus Buchananiibacteriota</taxon>
    </lineage>
</organism>
<protein>
    <recommendedName>
        <fullName evidence="2">Peptidase C39-like domain-containing protein</fullName>
    </recommendedName>
</protein>
<dbReference type="Proteomes" id="UP000178930">
    <property type="component" value="Unassembled WGS sequence"/>
</dbReference>
<dbReference type="Pfam" id="PF13529">
    <property type="entry name" value="Peptidase_C39_2"/>
    <property type="match status" value="1"/>
</dbReference>
<sequence>MKFRYFLFILTSFLLLAGCQYISRDRAKIEPISQDRVTQQDKRDQPTSAEASVDKQDKAPTSVSTSLTPVLNQPNQRNSQVKTEEEKDPVPSVEIPELLVSFLDYPVPFAPQAPYGVWDALHQEACEEASMIMAKAYFKNESLNSHLMEQEILNLIKWEKENGYQIDVSAAEVIKILGEYFSLKAELVSEVTVENIKSQLRAGKLIIVPAAGRKLGNPYFRQPGPIYHMLLIRGFDEAKGEFIVNDPGTKRGEAYRYSYQKLILAVADWDHELGGDGMSELEMAQGRKVMIVVSKN</sequence>
<accession>A0A1G1XTP3</accession>
<comment type="caution">
    <text evidence="3">The sequence shown here is derived from an EMBL/GenBank/DDBJ whole genome shotgun (WGS) entry which is preliminary data.</text>
</comment>
<dbReference type="AlphaFoldDB" id="A0A1G1XTP3"/>
<feature type="domain" description="Peptidase C39-like" evidence="2">
    <location>
        <begin position="107"/>
        <end position="247"/>
    </location>
</feature>
<dbReference type="Gene3D" id="3.90.70.10">
    <property type="entry name" value="Cysteine proteinases"/>
    <property type="match status" value="1"/>
</dbReference>
<reference evidence="3 4" key="1">
    <citation type="journal article" date="2016" name="Nat. Commun.">
        <title>Thousands of microbial genomes shed light on interconnected biogeochemical processes in an aquifer system.</title>
        <authorList>
            <person name="Anantharaman K."/>
            <person name="Brown C.T."/>
            <person name="Hug L.A."/>
            <person name="Sharon I."/>
            <person name="Castelle C.J."/>
            <person name="Probst A.J."/>
            <person name="Thomas B.C."/>
            <person name="Singh A."/>
            <person name="Wilkins M.J."/>
            <person name="Karaoz U."/>
            <person name="Brodie E.L."/>
            <person name="Williams K.H."/>
            <person name="Hubbard S.S."/>
            <person name="Banfield J.F."/>
        </authorList>
    </citation>
    <scope>NUCLEOTIDE SEQUENCE [LARGE SCALE GENOMIC DNA]</scope>
</reference>
<dbReference type="InterPro" id="IPR039564">
    <property type="entry name" value="Peptidase_C39-like"/>
</dbReference>
<gene>
    <name evidence="3" type="ORF">A2729_04605</name>
</gene>
<proteinExistence type="predicted"/>
<dbReference type="EMBL" id="MHIB01000037">
    <property type="protein sequence ID" value="OGY43423.1"/>
    <property type="molecule type" value="Genomic_DNA"/>
</dbReference>
<dbReference type="STRING" id="1797532.A2729_04605"/>
<dbReference type="PROSITE" id="PS51257">
    <property type="entry name" value="PROKAR_LIPOPROTEIN"/>
    <property type="match status" value="1"/>
</dbReference>
<feature type="region of interest" description="Disordered" evidence="1">
    <location>
        <begin position="33"/>
        <end position="90"/>
    </location>
</feature>
<evidence type="ECO:0000259" key="2">
    <source>
        <dbReference type="Pfam" id="PF13529"/>
    </source>
</evidence>
<feature type="compositionally biased region" description="Polar residues" evidence="1">
    <location>
        <begin position="59"/>
        <end position="81"/>
    </location>
</feature>
<evidence type="ECO:0000313" key="4">
    <source>
        <dbReference type="Proteomes" id="UP000178930"/>
    </source>
</evidence>